<dbReference type="GO" id="GO:0005524">
    <property type="term" value="F:ATP binding"/>
    <property type="evidence" value="ECO:0007669"/>
    <property type="project" value="UniProtKB-KW"/>
</dbReference>
<dbReference type="Pfam" id="PF08352">
    <property type="entry name" value="oligo_HPY"/>
    <property type="match status" value="1"/>
</dbReference>
<dbReference type="GO" id="GO:0055085">
    <property type="term" value="P:transmembrane transport"/>
    <property type="evidence" value="ECO:0007669"/>
    <property type="project" value="UniProtKB-ARBA"/>
</dbReference>
<sequence length="384" mass="41860">MPDNSSLLLATKNLYKSYVSDEGLLSILSGGKRIPALNGVSLEIQEGEILGLTGESGSGKSALGRIIAGLDKPDRGVVMFMGKPLSGQSEAEVKKARRYLRFISEENFSGLNQVAKNRLDNLLYEMVDRYSGAGGKAEAHALADELVDKFGIPQEFLSRYPNQISGGQRQRYAIARAFATQPRLVVADEPVSNLDLNSRTEILDKMLAVGRRFGTAFLFISHNLSMVRYFAAKGRTAIMFGGRIMEIVPTARLFEFSAHPYTRNLLEINPSPSPLPGAALDPAQALAEYEHYQENDPALATLESEASNLSFQGNFAAAAQLTAASQPGCVFYRWCTERVEECGKVSPTLSPVAFKRGDKSTPIPLSEAEANPHHLVACLHYGKE</sequence>
<name>A0A8T7LVB8_9CHLR</name>
<dbReference type="RefSeq" id="WP_341469724.1">
    <property type="nucleotide sequence ID" value="NZ_CP128399.1"/>
</dbReference>
<feature type="domain" description="ABC transporter" evidence="5">
    <location>
        <begin position="9"/>
        <end position="266"/>
    </location>
</feature>
<dbReference type="InterPro" id="IPR013563">
    <property type="entry name" value="Oligopep_ABC_C"/>
</dbReference>
<accession>A0A8T7LVB8</accession>
<evidence type="ECO:0000313" key="9">
    <source>
        <dbReference type="Proteomes" id="UP001431572"/>
    </source>
</evidence>
<evidence type="ECO:0000256" key="1">
    <source>
        <dbReference type="ARBA" id="ARBA00005417"/>
    </source>
</evidence>
<dbReference type="Gene3D" id="3.40.50.300">
    <property type="entry name" value="P-loop containing nucleotide triphosphate hydrolases"/>
    <property type="match status" value="1"/>
</dbReference>
<dbReference type="PANTHER" id="PTHR43776">
    <property type="entry name" value="TRANSPORT ATP-BINDING PROTEIN"/>
    <property type="match status" value="1"/>
</dbReference>
<comment type="similarity">
    <text evidence="1">Belongs to the ABC transporter superfamily.</text>
</comment>
<dbReference type="InterPro" id="IPR003439">
    <property type="entry name" value="ABC_transporter-like_ATP-bd"/>
</dbReference>
<dbReference type="EMBL" id="CP128399">
    <property type="protein sequence ID" value="WJW67835.1"/>
    <property type="molecule type" value="Genomic_DNA"/>
</dbReference>
<dbReference type="InterPro" id="IPR050319">
    <property type="entry name" value="ABC_transp_ATP-bind"/>
</dbReference>
<dbReference type="SUPFAM" id="SSF52540">
    <property type="entry name" value="P-loop containing nucleoside triphosphate hydrolases"/>
    <property type="match status" value="1"/>
</dbReference>
<dbReference type="PROSITE" id="PS50893">
    <property type="entry name" value="ABC_TRANSPORTER_2"/>
    <property type="match status" value="1"/>
</dbReference>
<dbReference type="EMBL" id="JACATZ010000001">
    <property type="protein sequence ID" value="NWJ45974.1"/>
    <property type="molecule type" value="Genomic_DNA"/>
</dbReference>
<reference evidence="7" key="2">
    <citation type="journal article" date="2024" name="Nature">
        <title>Anoxygenic phototroph of the Chloroflexota uses a type I reaction centre.</title>
        <authorList>
            <person name="Tsuji J.M."/>
            <person name="Shaw N.A."/>
            <person name="Nagashima S."/>
            <person name="Venkiteswaran J.J."/>
            <person name="Schiff S.L."/>
            <person name="Watanabe T."/>
            <person name="Fukui M."/>
            <person name="Hanada S."/>
            <person name="Tank M."/>
            <person name="Neufeld J.D."/>
        </authorList>
    </citation>
    <scope>NUCLEOTIDE SEQUENCE</scope>
    <source>
        <strain evidence="7">L227-S17</strain>
    </source>
</reference>
<dbReference type="Pfam" id="PF00005">
    <property type="entry name" value="ABC_tran"/>
    <property type="match status" value="1"/>
</dbReference>
<protein>
    <submittedName>
        <fullName evidence="6">ABC transporter ATP-binding protein</fullName>
    </submittedName>
</protein>
<dbReference type="SMART" id="SM00382">
    <property type="entry name" value="AAA"/>
    <property type="match status" value="1"/>
</dbReference>
<dbReference type="InterPro" id="IPR003593">
    <property type="entry name" value="AAA+_ATPase"/>
</dbReference>
<evidence type="ECO:0000313" key="6">
    <source>
        <dbReference type="EMBL" id="NWJ45974.1"/>
    </source>
</evidence>
<organism evidence="6 8">
    <name type="scientific">Candidatus Chlorohelix allophototropha</name>
    <dbReference type="NCBI Taxonomy" id="3003348"/>
    <lineage>
        <taxon>Bacteria</taxon>
        <taxon>Bacillati</taxon>
        <taxon>Chloroflexota</taxon>
        <taxon>Chloroflexia</taxon>
        <taxon>Candidatus Chloroheliales</taxon>
        <taxon>Candidatus Chloroheliaceae</taxon>
        <taxon>Candidatus Chlorohelix</taxon>
    </lineage>
</organism>
<keyword evidence="4 6" id="KW-0067">ATP-binding</keyword>
<dbReference type="PROSITE" id="PS00211">
    <property type="entry name" value="ABC_TRANSPORTER_1"/>
    <property type="match status" value="1"/>
</dbReference>
<dbReference type="Proteomes" id="UP000521676">
    <property type="component" value="Unassembled WGS sequence"/>
</dbReference>
<dbReference type="AlphaFoldDB" id="A0A8T7LVB8"/>
<dbReference type="CDD" id="cd03257">
    <property type="entry name" value="ABC_NikE_OppD_transporters"/>
    <property type="match status" value="1"/>
</dbReference>
<keyword evidence="2" id="KW-0813">Transport</keyword>
<evidence type="ECO:0000259" key="5">
    <source>
        <dbReference type="PROSITE" id="PS50893"/>
    </source>
</evidence>
<evidence type="ECO:0000313" key="8">
    <source>
        <dbReference type="Proteomes" id="UP000521676"/>
    </source>
</evidence>
<gene>
    <name evidence="6" type="ORF">HXX08_08865</name>
    <name evidence="7" type="ORF">OZ401_001117</name>
</gene>
<evidence type="ECO:0000256" key="3">
    <source>
        <dbReference type="ARBA" id="ARBA00022741"/>
    </source>
</evidence>
<keyword evidence="9" id="KW-1185">Reference proteome</keyword>
<evidence type="ECO:0000256" key="2">
    <source>
        <dbReference type="ARBA" id="ARBA00022448"/>
    </source>
</evidence>
<evidence type="ECO:0000256" key="4">
    <source>
        <dbReference type="ARBA" id="ARBA00022840"/>
    </source>
</evidence>
<keyword evidence="3" id="KW-0547">Nucleotide-binding</keyword>
<evidence type="ECO:0000313" key="7">
    <source>
        <dbReference type="EMBL" id="WJW67835.1"/>
    </source>
</evidence>
<dbReference type="InterPro" id="IPR027417">
    <property type="entry name" value="P-loop_NTPase"/>
</dbReference>
<reference evidence="6 8" key="1">
    <citation type="submission" date="2020-06" db="EMBL/GenBank/DDBJ databases">
        <title>Anoxygenic phototrophic Chloroflexota member uses a Type I reaction center.</title>
        <authorList>
            <person name="Tsuji J.M."/>
            <person name="Shaw N.A."/>
            <person name="Nagashima S."/>
            <person name="Venkiteswaran J."/>
            <person name="Schiff S.L."/>
            <person name="Hanada S."/>
            <person name="Tank M."/>
            <person name="Neufeld J.D."/>
        </authorList>
    </citation>
    <scope>NUCLEOTIDE SEQUENCE [LARGE SCALE GENOMIC DNA]</scope>
    <source>
        <strain evidence="6">L227-S17</strain>
    </source>
</reference>
<dbReference type="GO" id="GO:0015833">
    <property type="term" value="P:peptide transport"/>
    <property type="evidence" value="ECO:0007669"/>
    <property type="project" value="InterPro"/>
</dbReference>
<dbReference type="InterPro" id="IPR017871">
    <property type="entry name" value="ABC_transporter-like_CS"/>
</dbReference>
<dbReference type="GO" id="GO:0016887">
    <property type="term" value="F:ATP hydrolysis activity"/>
    <property type="evidence" value="ECO:0007669"/>
    <property type="project" value="InterPro"/>
</dbReference>
<dbReference type="Proteomes" id="UP001431572">
    <property type="component" value="Chromosome 1"/>
</dbReference>
<dbReference type="PANTHER" id="PTHR43776:SF7">
    <property type="entry name" value="D,D-DIPEPTIDE TRANSPORT ATP-BINDING PROTEIN DDPF-RELATED"/>
    <property type="match status" value="1"/>
</dbReference>
<proteinExistence type="inferred from homology"/>